<evidence type="ECO:0000256" key="5">
    <source>
        <dbReference type="SAM" id="MobiDB-lite"/>
    </source>
</evidence>
<evidence type="ECO:0000259" key="6">
    <source>
        <dbReference type="Pfam" id="PF00884"/>
    </source>
</evidence>
<evidence type="ECO:0000313" key="8">
    <source>
        <dbReference type="Proteomes" id="UP000569914"/>
    </source>
</evidence>
<protein>
    <submittedName>
        <fullName evidence="7">Arylsulfatase</fullName>
        <ecNumber evidence="7">3.1.6.1</ecNumber>
    </submittedName>
</protein>
<evidence type="ECO:0000256" key="3">
    <source>
        <dbReference type="ARBA" id="ARBA00022801"/>
    </source>
</evidence>
<dbReference type="SUPFAM" id="SSF53649">
    <property type="entry name" value="Alkaline phosphatase-like"/>
    <property type="match status" value="1"/>
</dbReference>
<dbReference type="Pfam" id="PF00884">
    <property type="entry name" value="Sulfatase"/>
    <property type="match status" value="1"/>
</dbReference>
<dbReference type="Proteomes" id="UP000569914">
    <property type="component" value="Unassembled WGS sequence"/>
</dbReference>
<dbReference type="GO" id="GO:0046872">
    <property type="term" value="F:metal ion binding"/>
    <property type="evidence" value="ECO:0007669"/>
    <property type="project" value="UniProtKB-KW"/>
</dbReference>
<organism evidence="7 8">
    <name type="scientific">Microlunatus parietis</name>
    <dbReference type="NCBI Taxonomy" id="682979"/>
    <lineage>
        <taxon>Bacteria</taxon>
        <taxon>Bacillati</taxon>
        <taxon>Actinomycetota</taxon>
        <taxon>Actinomycetes</taxon>
        <taxon>Propionibacteriales</taxon>
        <taxon>Propionibacteriaceae</taxon>
        <taxon>Microlunatus</taxon>
    </lineage>
</organism>
<dbReference type="EC" id="3.1.6.1" evidence="7"/>
<dbReference type="Gene3D" id="3.30.1120.10">
    <property type="match status" value="1"/>
</dbReference>
<dbReference type="EMBL" id="JACCBU010000001">
    <property type="protein sequence ID" value="NYE75329.1"/>
    <property type="molecule type" value="Genomic_DNA"/>
</dbReference>
<evidence type="ECO:0000256" key="4">
    <source>
        <dbReference type="ARBA" id="ARBA00022837"/>
    </source>
</evidence>
<proteinExistence type="inferred from homology"/>
<dbReference type="CDD" id="cd16025">
    <property type="entry name" value="PAS_like"/>
    <property type="match status" value="1"/>
</dbReference>
<dbReference type="FunFam" id="3.30.1120.10:FF:000008">
    <property type="entry name" value="Arylsulfatase"/>
    <property type="match status" value="1"/>
</dbReference>
<evidence type="ECO:0000313" key="7">
    <source>
        <dbReference type="EMBL" id="NYE75329.1"/>
    </source>
</evidence>
<dbReference type="PROSITE" id="PS00149">
    <property type="entry name" value="SULFATASE_2"/>
    <property type="match status" value="1"/>
</dbReference>
<feature type="domain" description="Sulfatase N-terminal" evidence="6">
    <location>
        <begin position="9"/>
        <end position="417"/>
    </location>
</feature>
<evidence type="ECO:0000256" key="1">
    <source>
        <dbReference type="ARBA" id="ARBA00008779"/>
    </source>
</evidence>
<dbReference type="RefSeq" id="WP_218871677.1">
    <property type="nucleotide sequence ID" value="NZ_JACCBU010000001.1"/>
</dbReference>
<accession>A0A7Y9LCY5</accession>
<feature type="region of interest" description="Disordered" evidence="5">
    <location>
        <begin position="328"/>
        <end position="350"/>
    </location>
</feature>
<gene>
    <name evidence="7" type="ORF">BKA15_006658</name>
</gene>
<sequence>MNQTQPRRPNVVIILTDDLGYSDIGCYGSEIETPHLDALAAAGVRMSQFYNTARCSPSRASLLTGLHPHQTGIGVLTRNDGPGGYPGTLSQECATLAEILGSQGYATAMAGKWHLTGQIREPDETWPTRRGFDHHYGIVAGAASYYDPATLTEDEQPAEAGDGFYLTTELGERAAGYVHDHHTAAPEQPLFLYLALTAPHWPLHAPEDVVERYQERYRAGWDRLREERHARQRESGLISAAWPLSERDEEVPAWADTADRDWQARRMAVYAAQVELADAAIGRVVAALRDTGRLDDTMIIFLSDNGGCAEEMPPGYADELPARPIHTPLTSPSGERVRTGNAPEIVPGGADTYTSYGKPWANLSNTPFREYKHWVHEGGIATPLIAHWPAGLSGGVTVHDPYQLPDVLATVLEATGAEYPERRDDHPVPPAEGTSMLPSWRGGTVDDHELFWEHEGNSAVRRGRWKLVRKHARPWELYDLDADRTELNDVAADHPDLVQELITAYQAWADRCGVLPREQVLATHDDPGPTGRTHLVVNSYRSARVAASVDGGTR</sequence>
<dbReference type="Gene3D" id="3.40.720.10">
    <property type="entry name" value="Alkaline Phosphatase, subunit A"/>
    <property type="match status" value="1"/>
</dbReference>
<reference evidence="7 8" key="1">
    <citation type="submission" date="2020-07" db="EMBL/GenBank/DDBJ databases">
        <title>Sequencing the genomes of 1000 actinobacteria strains.</title>
        <authorList>
            <person name="Klenk H.-P."/>
        </authorList>
    </citation>
    <scope>NUCLEOTIDE SEQUENCE [LARGE SCALE GENOMIC DNA]</scope>
    <source>
        <strain evidence="7 8">DSM 22083</strain>
    </source>
</reference>
<keyword evidence="8" id="KW-1185">Reference proteome</keyword>
<dbReference type="FunFam" id="3.40.720.10:FF:000047">
    <property type="entry name" value="Arylsulfatase"/>
    <property type="match status" value="1"/>
</dbReference>
<dbReference type="InterPro" id="IPR000917">
    <property type="entry name" value="Sulfatase_N"/>
</dbReference>
<dbReference type="InterPro" id="IPR050738">
    <property type="entry name" value="Sulfatase"/>
</dbReference>
<dbReference type="PANTHER" id="PTHR42693">
    <property type="entry name" value="ARYLSULFATASE FAMILY MEMBER"/>
    <property type="match status" value="1"/>
</dbReference>
<dbReference type="GO" id="GO:0004065">
    <property type="term" value="F:arylsulfatase activity"/>
    <property type="evidence" value="ECO:0007669"/>
    <property type="project" value="UniProtKB-EC"/>
</dbReference>
<dbReference type="InterPro" id="IPR024607">
    <property type="entry name" value="Sulfatase_CS"/>
</dbReference>
<evidence type="ECO:0000256" key="2">
    <source>
        <dbReference type="ARBA" id="ARBA00022723"/>
    </source>
</evidence>
<keyword evidence="4" id="KW-0106">Calcium</keyword>
<dbReference type="AlphaFoldDB" id="A0A7Y9LCY5"/>
<keyword evidence="2" id="KW-0479">Metal-binding</keyword>
<comment type="similarity">
    <text evidence="1">Belongs to the sulfatase family.</text>
</comment>
<dbReference type="PANTHER" id="PTHR42693:SF53">
    <property type="entry name" value="ENDO-4-O-SULFATASE"/>
    <property type="match status" value="1"/>
</dbReference>
<dbReference type="InterPro" id="IPR017850">
    <property type="entry name" value="Alkaline_phosphatase_core_sf"/>
</dbReference>
<comment type="caution">
    <text evidence="7">The sequence shown here is derived from an EMBL/GenBank/DDBJ whole genome shotgun (WGS) entry which is preliminary data.</text>
</comment>
<name>A0A7Y9LCY5_9ACTN</name>
<keyword evidence="3 7" id="KW-0378">Hydrolase</keyword>